<reference evidence="2" key="1">
    <citation type="thesis" date="2020" institute="ProQuest LLC" country="789 East Eisenhower Parkway, Ann Arbor, MI, USA">
        <title>Comparative Genomics and Chromosome Evolution.</title>
        <authorList>
            <person name="Mudd A.B."/>
        </authorList>
    </citation>
    <scope>NUCLEOTIDE SEQUENCE</scope>
    <source>
        <strain evidence="2">Female2</strain>
        <tissue evidence="2">Blood</tissue>
    </source>
</reference>
<comment type="caution">
    <text evidence="2">The sequence shown here is derived from an EMBL/GenBank/DDBJ whole genome shotgun (WGS) entry which is preliminary data.</text>
</comment>
<dbReference type="CDD" id="cd00229">
    <property type="entry name" value="SGNH_hydrolase"/>
    <property type="match status" value="1"/>
</dbReference>
<accession>A0A8T2IM02</accession>
<feature type="compositionally biased region" description="Basic and acidic residues" evidence="1">
    <location>
        <begin position="124"/>
        <end position="134"/>
    </location>
</feature>
<dbReference type="Proteomes" id="UP000812440">
    <property type="component" value="Unassembled WGS sequence"/>
</dbReference>
<evidence type="ECO:0000313" key="3">
    <source>
        <dbReference type="Proteomes" id="UP000812440"/>
    </source>
</evidence>
<protein>
    <recommendedName>
        <fullName evidence="4">SGNH hydrolase-type esterase domain-containing protein</fullName>
    </recommendedName>
</protein>
<evidence type="ECO:0000256" key="1">
    <source>
        <dbReference type="SAM" id="MobiDB-lite"/>
    </source>
</evidence>
<dbReference type="EMBL" id="JAACNH010000011">
    <property type="protein sequence ID" value="KAG8432104.1"/>
    <property type="molecule type" value="Genomic_DNA"/>
</dbReference>
<sequence>MERSCVSKSHSYAVQRMKMKRFVNQHGSFTGTNVYGWPNEKVLESDPSNCKRKMEQFTEQKAQDGPCGNGTDQCDTGHRGALYPKRVCNMGPNKEDCGCVYGLTTPPRQWDEWRGAESHPSFLGDKETEERTNGSEHLSQNTMDEQHMFTGTATNKEPGTARTESRPLKVLIAGHTFVCSAYKRAVESKEGEQLGIPMEHMTISWLGKEDLHWVDFHQLLNNSCTDHLDLLIVHAGGNDLTLTKGLQLTLDIKSDLMDIKERKHIKALAWSNMIPRITWPGAQSPVAIDRARKKLNRALGKLMDSNGDFVVVHKDIHIKYPELYREDGEHLSDAGLDTFNANLKHFLLQWRRSHLEEADE</sequence>
<feature type="region of interest" description="Disordered" evidence="1">
    <location>
        <begin position="111"/>
        <end position="146"/>
    </location>
</feature>
<feature type="compositionally biased region" description="Polar residues" evidence="1">
    <location>
        <begin position="135"/>
        <end position="146"/>
    </location>
</feature>
<name>A0A8T2IM02_9PIPI</name>
<organism evidence="2 3">
    <name type="scientific">Hymenochirus boettgeri</name>
    <name type="common">Congo dwarf clawed frog</name>
    <dbReference type="NCBI Taxonomy" id="247094"/>
    <lineage>
        <taxon>Eukaryota</taxon>
        <taxon>Metazoa</taxon>
        <taxon>Chordata</taxon>
        <taxon>Craniata</taxon>
        <taxon>Vertebrata</taxon>
        <taxon>Euteleostomi</taxon>
        <taxon>Amphibia</taxon>
        <taxon>Batrachia</taxon>
        <taxon>Anura</taxon>
        <taxon>Pipoidea</taxon>
        <taxon>Pipidae</taxon>
        <taxon>Pipinae</taxon>
        <taxon>Hymenochirus</taxon>
    </lineage>
</organism>
<dbReference type="OrthoDB" id="9909727at2759"/>
<proteinExistence type="predicted"/>
<dbReference type="SUPFAM" id="SSF52266">
    <property type="entry name" value="SGNH hydrolase"/>
    <property type="match status" value="1"/>
</dbReference>
<evidence type="ECO:0000313" key="2">
    <source>
        <dbReference type="EMBL" id="KAG8432104.1"/>
    </source>
</evidence>
<evidence type="ECO:0008006" key="4">
    <source>
        <dbReference type="Google" id="ProtNLM"/>
    </source>
</evidence>
<dbReference type="AlphaFoldDB" id="A0A8T2IM02"/>
<keyword evidence="3" id="KW-1185">Reference proteome</keyword>
<gene>
    <name evidence="2" type="ORF">GDO86_018846</name>
</gene>